<dbReference type="OrthoDB" id="340681at2759"/>
<dbReference type="EMBL" id="JAACXV010013767">
    <property type="protein sequence ID" value="KAF7272430.1"/>
    <property type="molecule type" value="Genomic_DNA"/>
</dbReference>
<dbReference type="PANTHER" id="PTHR12069">
    <property type="entry name" value="DNA-DIRECTED RNA POLYMERASES III 80 KDA POLYPEPTIDE RNA POLYMERASE III SUBUNIT 5"/>
    <property type="match status" value="1"/>
</dbReference>
<organism evidence="2 3">
    <name type="scientific">Rhynchophorus ferrugineus</name>
    <name type="common">Red palm weevil</name>
    <name type="synonym">Curculio ferrugineus</name>
    <dbReference type="NCBI Taxonomy" id="354439"/>
    <lineage>
        <taxon>Eukaryota</taxon>
        <taxon>Metazoa</taxon>
        <taxon>Ecdysozoa</taxon>
        <taxon>Arthropoda</taxon>
        <taxon>Hexapoda</taxon>
        <taxon>Insecta</taxon>
        <taxon>Pterygota</taxon>
        <taxon>Neoptera</taxon>
        <taxon>Endopterygota</taxon>
        <taxon>Coleoptera</taxon>
        <taxon>Polyphaga</taxon>
        <taxon>Cucujiformia</taxon>
        <taxon>Curculionidae</taxon>
        <taxon>Dryophthorinae</taxon>
        <taxon>Rhynchophorus</taxon>
    </lineage>
</organism>
<protein>
    <recommendedName>
        <fullName evidence="4">DNA-directed RNA polymerase III subunit RPC5</fullName>
    </recommendedName>
</protein>
<dbReference type="Proteomes" id="UP000625711">
    <property type="component" value="Unassembled WGS sequence"/>
</dbReference>
<comment type="caution">
    <text evidence="2">The sequence shown here is derived from an EMBL/GenBank/DDBJ whole genome shotgun (WGS) entry which is preliminary data.</text>
</comment>
<name>A0A834MAC2_RHYFE</name>
<dbReference type="GO" id="GO:0005666">
    <property type="term" value="C:RNA polymerase III complex"/>
    <property type="evidence" value="ECO:0007669"/>
    <property type="project" value="TreeGrafter"/>
</dbReference>
<evidence type="ECO:0008006" key="4">
    <source>
        <dbReference type="Google" id="ProtNLM"/>
    </source>
</evidence>
<dbReference type="GO" id="GO:0042797">
    <property type="term" value="P:tRNA transcription by RNA polymerase III"/>
    <property type="evidence" value="ECO:0007669"/>
    <property type="project" value="TreeGrafter"/>
</dbReference>
<dbReference type="AlphaFoldDB" id="A0A834MAC2"/>
<proteinExistence type="predicted"/>
<dbReference type="Pfam" id="PF04801">
    <property type="entry name" value="RPC5"/>
    <property type="match status" value="1"/>
</dbReference>
<dbReference type="InterPro" id="IPR006886">
    <property type="entry name" value="RNA_pol_III_Rpc5"/>
</dbReference>
<keyword evidence="3" id="KW-1185">Reference proteome</keyword>
<reference evidence="2" key="1">
    <citation type="submission" date="2020-08" db="EMBL/GenBank/DDBJ databases">
        <title>Genome sequencing and assembly of the red palm weevil Rhynchophorus ferrugineus.</title>
        <authorList>
            <person name="Dias G.B."/>
            <person name="Bergman C.M."/>
            <person name="Manee M."/>
        </authorList>
    </citation>
    <scope>NUCLEOTIDE SEQUENCE</scope>
    <source>
        <strain evidence="2">AA-2017</strain>
        <tissue evidence="2">Whole larva</tissue>
    </source>
</reference>
<sequence>MEEAGPSSKTDNSEEDDPVIKEIPLIHSTRLESMLCLFQFPFKRKKCPNENKIKKCLYKPQNKEVMLEMSINTDSPNFDSGRAELIANEIDGDSSSNNKNKKYFENDAVDKVFLKSTRGVKNANNYAIAAYNGREVHITSITDVYQLRPHFPYLDKGLRKKKDVLNNMDSDGEEAGPSTAQQVTVKFKQSEDPDKKKFQDLSYHALQARKEQEPWIECAWHDENSTLSNVEKLKLISDNVLATGQAQNLGTEDYLKLLVPEDKEEKPLEPTLPSHILSLHSLRGVPLQEQCSLLLKEAQIIQFQQVMLLLAGVEGATADSLLKTLQKVAVLVRAVSGVPAELMCRARDYILYLFTKHQYVERKKVSSLLKIPAEEVKEIFSGISKLRTHNKGWELSQPTDQDFINKHADLVQRQSQFWENRYDQLCRFLNQTNRQRRKSKSTSESEGGSKTRTNSINYSDNDSGTEGKSPILARKRMRQESCGPVTQMYMVKLKDRLIKTTLLTRKNSDFISDLSTRVDYHKSSCHVDQLFVVFMTFKFTLLA</sequence>
<accession>A0A834MAC2</accession>
<feature type="region of interest" description="Disordered" evidence="1">
    <location>
        <begin position="433"/>
        <end position="474"/>
    </location>
</feature>
<gene>
    <name evidence="2" type="ORF">GWI33_014778</name>
</gene>
<feature type="compositionally biased region" description="Polar residues" evidence="1">
    <location>
        <begin position="454"/>
        <end position="466"/>
    </location>
</feature>
<evidence type="ECO:0000313" key="3">
    <source>
        <dbReference type="Proteomes" id="UP000625711"/>
    </source>
</evidence>
<evidence type="ECO:0000313" key="2">
    <source>
        <dbReference type="EMBL" id="KAF7272430.1"/>
    </source>
</evidence>
<evidence type="ECO:0000256" key="1">
    <source>
        <dbReference type="SAM" id="MobiDB-lite"/>
    </source>
</evidence>
<dbReference type="PANTHER" id="PTHR12069:SF0">
    <property type="entry name" value="DNA-DIRECTED RNA POLYMERASE III SUBUNIT RPC5"/>
    <property type="match status" value="1"/>
</dbReference>